<evidence type="ECO:0000256" key="1">
    <source>
        <dbReference type="SAM" id="Phobius"/>
    </source>
</evidence>
<proteinExistence type="predicted"/>
<accession>A0A2H3KN91</accession>
<keyword evidence="1" id="KW-0472">Membrane</keyword>
<protein>
    <submittedName>
        <fullName evidence="2">Uncharacterized protein</fullName>
    </submittedName>
</protein>
<dbReference type="EMBL" id="LYXE01000066">
    <property type="protein sequence ID" value="PDV99602.1"/>
    <property type="molecule type" value="Genomic_DNA"/>
</dbReference>
<comment type="caution">
    <text evidence="2">The sequence shown here is derived from an EMBL/GenBank/DDBJ whole genome shotgun (WGS) entry which is preliminary data.</text>
</comment>
<dbReference type="Proteomes" id="UP000220922">
    <property type="component" value="Unassembled WGS sequence"/>
</dbReference>
<evidence type="ECO:0000313" key="2">
    <source>
        <dbReference type="EMBL" id="PDV99602.1"/>
    </source>
</evidence>
<name>A0A2H3KN91_9CHLR</name>
<reference evidence="2 3" key="1">
    <citation type="submission" date="2016-05" db="EMBL/GenBank/DDBJ databases">
        <authorList>
            <person name="Lavstsen T."/>
            <person name="Jespersen J.S."/>
        </authorList>
    </citation>
    <scope>NUCLEOTIDE SEQUENCE [LARGE SCALE GENOMIC DNA]</scope>
    <source>
        <strain evidence="2 3">B7-9</strain>
    </source>
</reference>
<dbReference type="AlphaFoldDB" id="A0A2H3KN91"/>
<keyword evidence="1" id="KW-1133">Transmembrane helix</keyword>
<keyword evidence="3" id="KW-1185">Reference proteome</keyword>
<keyword evidence="1" id="KW-0812">Transmembrane</keyword>
<sequence length="59" mass="6600">MLSEKRLLTMLTMRGLSALLPWLDGLLATSLVLLLSAVSIAYQGGFFKRTRSQARPYRS</sequence>
<feature type="transmembrane region" description="Helical" evidence="1">
    <location>
        <begin position="20"/>
        <end position="42"/>
    </location>
</feature>
<evidence type="ECO:0000313" key="3">
    <source>
        <dbReference type="Proteomes" id="UP000220922"/>
    </source>
</evidence>
<organism evidence="2 3">
    <name type="scientific">Candidatus Chloroploca asiatica</name>
    <dbReference type="NCBI Taxonomy" id="1506545"/>
    <lineage>
        <taxon>Bacteria</taxon>
        <taxon>Bacillati</taxon>
        <taxon>Chloroflexota</taxon>
        <taxon>Chloroflexia</taxon>
        <taxon>Chloroflexales</taxon>
        <taxon>Chloroflexineae</taxon>
        <taxon>Oscillochloridaceae</taxon>
        <taxon>Candidatus Chloroploca</taxon>
    </lineage>
</organism>
<gene>
    <name evidence="2" type="ORF">A9Q02_11690</name>
</gene>